<keyword evidence="2" id="KW-0067">ATP-binding</keyword>
<reference evidence="2 3" key="1">
    <citation type="submission" date="2018-02" db="EMBL/GenBank/DDBJ databases">
        <title>Jeotgalibacillus proteolyticum sp. nov. a protease producing bacterium isolated from ocean sediments of Laizhou Bay.</title>
        <authorList>
            <person name="Li Y."/>
        </authorList>
    </citation>
    <scope>NUCLEOTIDE SEQUENCE [LARGE SCALE GENOMIC DNA]</scope>
    <source>
        <strain evidence="2 3">22-7</strain>
    </source>
</reference>
<name>A0A2S5GC81_9BACL</name>
<dbReference type="AlphaFoldDB" id="A0A2S5GC81"/>
<dbReference type="Pfam" id="PF00308">
    <property type="entry name" value="Bac_DnaA"/>
    <property type="match status" value="1"/>
</dbReference>
<dbReference type="NCBIfam" id="NF005378">
    <property type="entry name" value="PRK06921.1"/>
    <property type="match status" value="1"/>
</dbReference>
<keyword evidence="3" id="KW-1185">Reference proteome</keyword>
<evidence type="ECO:0000313" key="3">
    <source>
        <dbReference type="Proteomes" id="UP000239047"/>
    </source>
</evidence>
<dbReference type="Proteomes" id="UP000239047">
    <property type="component" value="Unassembled WGS sequence"/>
</dbReference>
<dbReference type="SMART" id="SM00382">
    <property type="entry name" value="AAA"/>
    <property type="match status" value="1"/>
</dbReference>
<dbReference type="Gene3D" id="3.40.50.300">
    <property type="entry name" value="P-loop containing nucleotide triphosphate hydrolases"/>
    <property type="match status" value="1"/>
</dbReference>
<accession>A0A2S5GC81</accession>
<dbReference type="FunFam" id="3.40.50.300:FF:002497">
    <property type="entry name" value="DNA replication protein"/>
    <property type="match status" value="1"/>
</dbReference>
<dbReference type="RefSeq" id="WP_104058452.1">
    <property type="nucleotide sequence ID" value="NZ_PREZ01000004.1"/>
</dbReference>
<dbReference type="PANTHER" id="PTHR30050">
    <property type="entry name" value="CHROMOSOMAL REPLICATION INITIATOR PROTEIN DNAA"/>
    <property type="match status" value="1"/>
</dbReference>
<proteinExistence type="predicted"/>
<organism evidence="2 3">
    <name type="scientific">Jeotgalibacillus proteolyticus</name>
    <dbReference type="NCBI Taxonomy" id="2082395"/>
    <lineage>
        <taxon>Bacteria</taxon>
        <taxon>Bacillati</taxon>
        <taxon>Bacillota</taxon>
        <taxon>Bacilli</taxon>
        <taxon>Bacillales</taxon>
        <taxon>Caryophanaceae</taxon>
        <taxon>Jeotgalibacillus</taxon>
    </lineage>
</organism>
<dbReference type="InterPro" id="IPR003593">
    <property type="entry name" value="AAA+_ATPase"/>
</dbReference>
<dbReference type="GO" id="GO:0006260">
    <property type="term" value="P:DNA replication"/>
    <property type="evidence" value="ECO:0007669"/>
    <property type="project" value="TreeGrafter"/>
</dbReference>
<dbReference type="SUPFAM" id="SSF52540">
    <property type="entry name" value="P-loop containing nucleoside triphosphate hydrolases"/>
    <property type="match status" value="1"/>
</dbReference>
<evidence type="ECO:0000313" key="2">
    <source>
        <dbReference type="EMBL" id="PPA70503.1"/>
    </source>
</evidence>
<protein>
    <submittedName>
        <fullName evidence="2">ATP-binding protein</fullName>
    </submittedName>
</protein>
<evidence type="ECO:0000259" key="1">
    <source>
        <dbReference type="SMART" id="SM00382"/>
    </source>
</evidence>
<dbReference type="PANTHER" id="PTHR30050:SF10">
    <property type="entry name" value="PHAGE-LIKE ELEMENT PBSX PROTEIN XKDC"/>
    <property type="match status" value="1"/>
</dbReference>
<comment type="caution">
    <text evidence="2">The sequence shown here is derived from an EMBL/GenBank/DDBJ whole genome shotgun (WGS) entry which is preliminary data.</text>
</comment>
<dbReference type="CDD" id="cd00009">
    <property type="entry name" value="AAA"/>
    <property type="match status" value="1"/>
</dbReference>
<sequence>MQEVLTELRSKTRSQAVRSEGYEENKVKCSICRDKAVVIYRVHKDTEWEERKAQNGSFIEVPKEMVLEEDFLAGDVCSPDKAWEWRTTYSKRCTCIENSRLERILKASEITEEFKKLGFGNFRTEGKNPIIHEAKEAAHEYYTEFDHIRGNRQNSIALLGQPGSGKTHLLMAVSNNLMQKKKLPVLYFPYVEGFNDLKDDFTAIEKKLKRMKEVEVLFIDDLFKPVSKVVNGVRIKVPRATEWQIEQMYAVLNYRYLNHKPILVSSELTVDELADVDEALGTRIYQMCKDFTVLIQGDRKELNHRLED</sequence>
<dbReference type="GO" id="GO:0005524">
    <property type="term" value="F:ATP binding"/>
    <property type="evidence" value="ECO:0007669"/>
    <property type="project" value="UniProtKB-KW"/>
</dbReference>
<dbReference type="InterPro" id="IPR027417">
    <property type="entry name" value="P-loop_NTPase"/>
</dbReference>
<dbReference type="EMBL" id="PREZ01000004">
    <property type="protein sequence ID" value="PPA70503.1"/>
    <property type="molecule type" value="Genomic_DNA"/>
</dbReference>
<feature type="domain" description="AAA+ ATPase" evidence="1">
    <location>
        <begin position="152"/>
        <end position="291"/>
    </location>
</feature>
<keyword evidence="2" id="KW-0547">Nucleotide-binding</keyword>
<dbReference type="InterPro" id="IPR013317">
    <property type="entry name" value="DnaA_dom"/>
</dbReference>
<dbReference type="OrthoDB" id="1655960at2"/>
<gene>
    <name evidence="2" type="ORF">C4B60_10775</name>
</gene>